<sequence length="149" mass="16287">MEFLPKRPEVLAIRRGEPEKISVGDEAWCRHVPGLLAHLMEEVTPGVRRGSGAHPMTGLPIGMAIHAAIVACDGERTGIGVCRALHATLESPMGPWDSVRSYARIEEIGRRHVTCLARAYAEETPLRLLAELQVVLVKVENGRAVPIKD</sequence>
<organism evidence="1 2">
    <name type="scientific">Sumerlaea chitinivorans</name>
    <dbReference type="NCBI Taxonomy" id="2250252"/>
    <lineage>
        <taxon>Bacteria</taxon>
        <taxon>Candidatus Sumerlaeota</taxon>
        <taxon>Candidatus Sumerlaeia</taxon>
        <taxon>Candidatus Sumerlaeales</taxon>
        <taxon>Candidatus Sumerlaeaceae</taxon>
        <taxon>Candidatus Sumerlaea</taxon>
    </lineage>
</organism>
<dbReference type="InterPro" id="IPR029069">
    <property type="entry name" value="HotDog_dom_sf"/>
</dbReference>
<accession>A0A2Z4Y1I7</accession>
<dbReference type="Gene3D" id="3.10.129.10">
    <property type="entry name" value="Hotdog Thioesterase"/>
    <property type="match status" value="1"/>
</dbReference>
<reference evidence="1 2" key="1">
    <citation type="submission" date="2018-05" db="EMBL/GenBank/DDBJ databases">
        <title>A metagenomic window into the 2 km-deep terrestrial subsurface aquifer revealed taxonomically and functionally diverse microbial community comprising novel uncultured bacterial lineages.</title>
        <authorList>
            <person name="Kadnikov V.V."/>
            <person name="Mardanov A.V."/>
            <person name="Beletsky A.V."/>
            <person name="Banks D."/>
            <person name="Pimenov N.V."/>
            <person name="Frank Y.A."/>
            <person name="Karnachuk O.V."/>
            <person name="Ravin N.V."/>
        </authorList>
    </citation>
    <scope>NUCLEOTIDE SEQUENCE [LARGE SCALE GENOMIC DNA]</scope>
    <source>
        <strain evidence="1">BY</strain>
    </source>
</reference>
<protein>
    <submittedName>
        <fullName evidence="1">Uncharacterized protein</fullName>
    </submittedName>
</protein>
<dbReference type="Proteomes" id="UP000262583">
    <property type="component" value="Chromosome"/>
</dbReference>
<evidence type="ECO:0000313" key="1">
    <source>
        <dbReference type="EMBL" id="AXA34894.1"/>
    </source>
</evidence>
<dbReference type="SUPFAM" id="SSF54637">
    <property type="entry name" value="Thioesterase/thiol ester dehydrase-isomerase"/>
    <property type="match status" value="1"/>
</dbReference>
<dbReference type="KEGG" id="schv:BRCON_0117"/>
<gene>
    <name evidence="1" type="ORF">BRCON_0117</name>
</gene>
<evidence type="ECO:0000313" key="2">
    <source>
        <dbReference type="Proteomes" id="UP000262583"/>
    </source>
</evidence>
<dbReference type="AlphaFoldDB" id="A0A2Z4Y1I7"/>
<dbReference type="EMBL" id="CP030759">
    <property type="protein sequence ID" value="AXA34894.1"/>
    <property type="molecule type" value="Genomic_DNA"/>
</dbReference>
<proteinExistence type="predicted"/>
<name>A0A2Z4Y1I7_SUMC1</name>